<proteinExistence type="predicted"/>
<gene>
    <name evidence="1" type="ORF">DI536_37475</name>
</gene>
<protein>
    <submittedName>
        <fullName evidence="1">Uncharacterized protein</fullName>
    </submittedName>
</protein>
<name>A0A2W5UEW7_9BACT</name>
<dbReference type="AlphaFoldDB" id="A0A2W5UEW7"/>
<evidence type="ECO:0000313" key="2">
    <source>
        <dbReference type="Proteomes" id="UP000249061"/>
    </source>
</evidence>
<reference evidence="1 2" key="1">
    <citation type="submission" date="2017-08" db="EMBL/GenBank/DDBJ databases">
        <title>Infants hospitalized years apart are colonized by the same room-sourced microbial strains.</title>
        <authorList>
            <person name="Brooks B."/>
            <person name="Olm M.R."/>
            <person name="Firek B.A."/>
            <person name="Baker R."/>
            <person name="Thomas B.C."/>
            <person name="Morowitz M.J."/>
            <person name="Banfield J.F."/>
        </authorList>
    </citation>
    <scope>NUCLEOTIDE SEQUENCE [LARGE SCALE GENOMIC DNA]</scope>
    <source>
        <strain evidence="1">S2_003_000_R2_14</strain>
    </source>
</reference>
<dbReference type="Proteomes" id="UP000249061">
    <property type="component" value="Unassembled WGS sequence"/>
</dbReference>
<comment type="caution">
    <text evidence="1">The sequence shown here is derived from an EMBL/GenBank/DDBJ whole genome shotgun (WGS) entry which is preliminary data.</text>
</comment>
<evidence type="ECO:0000313" key="1">
    <source>
        <dbReference type="EMBL" id="PZR01874.1"/>
    </source>
</evidence>
<organism evidence="1 2">
    <name type="scientific">Archangium gephyra</name>
    <dbReference type="NCBI Taxonomy" id="48"/>
    <lineage>
        <taxon>Bacteria</taxon>
        <taxon>Pseudomonadati</taxon>
        <taxon>Myxococcota</taxon>
        <taxon>Myxococcia</taxon>
        <taxon>Myxococcales</taxon>
        <taxon>Cystobacterineae</taxon>
        <taxon>Archangiaceae</taxon>
        <taxon>Archangium</taxon>
    </lineage>
</organism>
<accession>A0A2W5UEW7</accession>
<sequence length="138" mass="15362">METLILIGALVALATLGRQVHQQYLRRHRIWTVGHRFALPAAEVHTFSFSARFLEHSMAIDCRARVNYPELAGKIEGSKNNEFWVVTWEISMPAKRKAFDDILRQLHEAIDAVGSSTTTIICTSSLPGSGTGFVLHAT</sequence>
<dbReference type="EMBL" id="QFQP01000252">
    <property type="protein sequence ID" value="PZR01874.1"/>
    <property type="molecule type" value="Genomic_DNA"/>
</dbReference>